<evidence type="ECO:0000259" key="7">
    <source>
        <dbReference type="Pfam" id="PF00590"/>
    </source>
</evidence>
<accession>A0A1W2CSC9</accession>
<dbReference type="PROSITE" id="PS01296">
    <property type="entry name" value="RSMI"/>
    <property type="match status" value="1"/>
</dbReference>
<dbReference type="RefSeq" id="WP_084069841.1">
    <property type="nucleotide sequence ID" value="NZ_FWXY01000013.1"/>
</dbReference>
<dbReference type="HAMAP" id="MF_01877">
    <property type="entry name" value="16SrRNA_methyltr_I"/>
    <property type="match status" value="1"/>
</dbReference>
<dbReference type="InterPro" id="IPR000878">
    <property type="entry name" value="4pyrrol_Mease"/>
</dbReference>
<evidence type="ECO:0000256" key="5">
    <source>
        <dbReference type="ARBA" id="ARBA00022691"/>
    </source>
</evidence>
<dbReference type="PIRSF" id="PIRSF005917">
    <property type="entry name" value="MTase_YraL"/>
    <property type="match status" value="1"/>
</dbReference>
<keyword evidence="3 6" id="KW-0489">Methyltransferase</keyword>
<dbReference type="Proteomes" id="UP000192418">
    <property type="component" value="Unassembled WGS sequence"/>
</dbReference>
<keyword evidence="9" id="KW-1185">Reference proteome</keyword>
<dbReference type="InterPro" id="IPR014777">
    <property type="entry name" value="4pyrrole_Mease_sub1"/>
</dbReference>
<dbReference type="Pfam" id="PF00590">
    <property type="entry name" value="TP_methylase"/>
    <property type="match status" value="1"/>
</dbReference>
<dbReference type="FunFam" id="3.30.950.10:FF:000002">
    <property type="entry name" value="Ribosomal RNA small subunit methyltransferase I"/>
    <property type="match status" value="1"/>
</dbReference>
<proteinExistence type="inferred from homology"/>
<evidence type="ECO:0000256" key="2">
    <source>
        <dbReference type="ARBA" id="ARBA00022552"/>
    </source>
</evidence>
<comment type="function">
    <text evidence="6">Catalyzes the 2'-O-methylation of the ribose of cytidine 1402 (C1402) in 16S rRNA.</text>
</comment>
<comment type="catalytic activity">
    <reaction evidence="6">
        <text>cytidine(1402) in 16S rRNA + S-adenosyl-L-methionine = 2'-O-methylcytidine(1402) in 16S rRNA + S-adenosyl-L-homocysteine + H(+)</text>
        <dbReference type="Rhea" id="RHEA:42924"/>
        <dbReference type="Rhea" id="RHEA-COMP:10285"/>
        <dbReference type="Rhea" id="RHEA-COMP:10286"/>
        <dbReference type="ChEBI" id="CHEBI:15378"/>
        <dbReference type="ChEBI" id="CHEBI:57856"/>
        <dbReference type="ChEBI" id="CHEBI:59789"/>
        <dbReference type="ChEBI" id="CHEBI:74495"/>
        <dbReference type="ChEBI" id="CHEBI:82748"/>
        <dbReference type="EC" id="2.1.1.198"/>
    </reaction>
</comment>
<dbReference type="PANTHER" id="PTHR46111:SF1">
    <property type="entry name" value="RIBOSOMAL RNA SMALL SUBUNIT METHYLTRANSFERASE I"/>
    <property type="match status" value="1"/>
</dbReference>
<dbReference type="InterPro" id="IPR018063">
    <property type="entry name" value="SAM_MeTrfase_RsmI_CS"/>
</dbReference>
<dbReference type="FunFam" id="3.40.1010.10:FF:000002">
    <property type="entry name" value="Ribosomal RNA small subunit methyltransferase I"/>
    <property type="match status" value="1"/>
</dbReference>
<feature type="domain" description="Tetrapyrrole methylase" evidence="7">
    <location>
        <begin position="11"/>
        <end position="210"/>
    </location>
</feature>
<dbReference type="InterPro" id="IPR008189">
    <property type="entry name" value="rRNA_ssu_MeTfrase_I"/>
</dbReference>
<dbReference type="EMBL" id="FWXY01000013">
    <property type="protein sequence ID" value="SMC88130.1"/>
    <property type="molecule type" value="Genomic_DNA"/>
</dbReference>
<dbReference type="SUPFAM" id="SSF53790">
    <property type="entry name" value="Tetrapyrrole methylase"/>
    <property type="match status" value="1"/>
</dbReference>
<dbReference type="STRING" id="1121400.SAMN02746065_113101"/>
<evidence type="ECO:0000313" key="8">
    <source>
        <dbReference type="EMBL" id="SMC88130.1"/>
    </source>
</evidence>
<evidence type="ECO:0000313" key="9">
    <source>
        <dbReference type="Proteomes" id="UP000192418"/>
    </source>
</evidence>
<comment type="subcellular location">
    <subcellularLocation>
        <location evidence="6">Cytoplasm</location>
    </subcellularLocation>
</comment>
<protein>
    <recommendedName>
        <fullName evidence="6">Ribosomal RNA small subunit methyltransferase I</fullName>
        <ecNumber evidence="6">2.1.1.198</ecNumber>
    </recommendedName>
    <alternativeName>
        <fullName evidence="6">16S rRNA 2'-O-ribose C1402 methyltransferase</fullName>
    </alternativeName>
    <alternativeName>
        <fullName evidence="6">rRNA (cytidine-2'-O-)-methyltransferase RsmI</fullName>
    </alternativeName>
</protein>
<dbReference type="Gene3D" id="3.30.950.10">
    <property type="entry name" value="Methyltransferase, Cobalt-precorrin-4 Transmethylase, Domain 2"/>
    <property type="match status" value="1"/>
</dbReference>
<gene>
    <name evidence="6" type="primary">rsmI</name>
    <name evidence="8" type="ORF">SAMN02746065_113101</name>
</gene>
<comment type="similarity">
    <text evidence="6">Belongs to the methyltransferase superfamily. RsmI family.</text>
</comment>
<keyword evidence="1 6" id="KW-0963">Cytoplasm</keyword>
<evidence type="ECO:0000256" key="6">
    <source>
        <dbReference type="HAMAP-Rule" id="MF_01877"/>
    </source>
</evidence>
<dbReference type="Gene3D" id="3.40.1010.10">
    <property type="entry name" value="Cobalt-precorrin-4 Transmethylase, Domain 1"/>
    <property type="match status" value="1"/>
</dbReference>
<organism evidence="8 9">
    <name type="scientific">Desulfocicer vacuolatum DSM 3385</name>
    <dbReference type="NCBI Taxonomy" id="1121400"/>
    <lineage>
        <taxon>Bacteria</taxon>
        <taxon>Pseudomonadati</taxon>
        <taxon>Thermodesulfobacteriota</taxon>
        <taxon>Desulfobacteria</taxon>
        <taxon>Desulfobacterales</taxon>
        <taxon>Desulfobacteraceae</taxon>
        <taxon>Desulfocicer</taxon>
    </lineage>
</organism>
<name>A0A1W2CSC9_9BACT</name>
<dbReference type="GO" id="GO:0070677">
    <property type="term" value="F:rRNA (cytosine-2'-O-)-methyltransferase activity"/>
    <property type="evidence" value="ECO:0007669"/>
    <property type="project" value="UniProtKB-UniRule"/>
</dbReference>
<keyword evidence="5 6" id="KW-0949">S-adenosyl-L-methionine</keyword>
<dbReference type="InterPro" id="IPR014776">
    <property type="entry name" value="4pyrrole_Mease_sub2"/>
</dbReference>
<dbReference type="AlphaFoldDB" id="A0A1W2CSC9"/>
<dbReference type="OrthoDB" id="9809084at2"/>
<evidence type="ECO:0000256" key="1">
    <source>
        <dbReference type="ARBA" id="ARBA00022490"/>
    </source>
</evidence>
<dbReference type="NCBIfam" id="TIGR00096">
    <property type="entry name" value="16S rRNA (cytidine(1402)-2'-O)-methyltransferase"/>
    <property type="match status" value="1"/>
</dbReference>
<dbReference type="GO" id="GO:0005737">
    <property type="term" value="C:cytoplasm"/>
    <property type="evidence" value="ECO:0007669"/>
    <property type="project" value="UniProtKB-SubCell"/>
</dbReference>
<dbReference type="EC" id="2.1.1.198" evidence="6"/>
<keyword evidence="4 6" id="KW-0808">Transferase</keyword>
<reference evidence="8 9" key="1">
    <citation type="submission" date="2017-04" db="EMBL/GenBank/DDBJ databases">
        <authorList>
            <person name="Afonso C.L."/>
            <person name="Miller P.J."/>
            <person name="Scott M.A."/>
            <person name="Spackman E."/>
            <person name="Goraichik I."/>
            <person name="Dimitrov K.M."/>
            <person name="Suarez D.L."/>
            <person name="Swayne D.E."/>
        </authorList>
    </citation>
    <scope>NUCLEOTIDE SEQUENCE [LARGE SCALE GENOMIC DNA]</scope>
    <source>
        <strain evidence="8 9">DSM 3385</strain>
    </source>
</reference>
<sequence length="287" mass="31958">MNTPMQLKTGTLFVVATPVGNLEDITFRAVRVLKEVDLIAAEDTRHTARLLSHYNIKNSVISCHEHNELQRLDLFLEKLSQGQSIALVSDAGTPTISDPGYQLVKKVARQGFRVVPVPGPSAAIAGLSVSGLPSDSFLFMGFLHRKKGRRQSALEGIKNEKATLIFYESPRRIIILLEELMAILGDRPAMVAREITKIHEEFLRGTLSQIIEILKSRPSVKGECAIFVAWEPPEPVAVPTGRDMDHIISQALADSDESPARIAKHLSRKLNCPRKEIYQRLITLKRN</sequence>
<keyword evidence="2 6" id="KW-0698">rRNA processing</keyword>
<dbReference type="CDD" id="cd11648">
    <property type="entry name" value="RsmI"/>
    <property type="match status" value="1"/>
</dbReference>
<dbReference type="PANTHER" id="PTHR46111">
    <property type="entry name" value="RIBOSOMAL RNA SMALL SUBUNIT METHYLTRANSFERASE I"/>
    <property type="match status" value="1"/>
</dbReference>
<evidence type="ECO:0000256" key="3">
    <source>
        <dbReference type="ARBA" id="ARBA00022603"/>
    </source>
</evidence>
<evidence type="ECO:0000256" key="4">
    <source>
        <dbReference type="ARBA" id="ARBA00022679"/>
    </source>
</evidence>
<dbReference type="InterPro" id="IPR035996">
    <property type="entry name" value="4pyrrol_Methylase_sf"/>
</dbReference>